<name>A0A516SBF5_9NEIS</name>
<evidence type="ECO:0000256" key="3">
    <source>
        <dbReference type="ARBA" id="ARBA00023163"/>
    </source>
</evidence>
<evidence type="ECO:0000256" key="2">
    <source>
        <dbReference type="ARBA" id="ARBA00023125"/>
    </source>
</evidence>
<accession>A0A516SBF5</accession>
<organism evidence="5 6">
    <name type="scientific">Chitinimonas arctica</name>
    <dbReference type="NCBI Taxonomy" id="2594795"/>
    <lineage>
        <taxon>Bacteria</taxon>
        <taxon>Pseudomonadati</taxon>
        <taxon>Pseudomonadota</taxon>
        <taxon>Betaproteobacteria</taxon>
        <taxon>Neisseriales</taxon>
        <taxon>Chitinibacteraceae</taxon>
        <taxon>Chitinimonas</taxon>
    </lineage>
</organism>
<keyword evidence="1" id="KW-0805">Transcription regulation</keyword>
<keyword evidence="2" id="KW-0238">DNA-binding</keyword>
<protein>
    <submittedName>
        <fullName evidence="5">LuxR family transcriptional regulator</fullName>
    </submittedName>
</protein>
<sequence length="237" mass="26922">MENWRERYTAHLSQARSEQELFQSVAGIARELGFEHSSYGLRAPLPVSAPRFSLFSDYPISWAEHYIANDYFAIDPTVHHGLQQTSSMVWSADHPQSQPQFWEEARLHHLSHGWCMPTRGKYATVGLLSLVRSAERVSQAEMDEKETRLMWLAVAAHGCMVDFLAPKLMPESTQELTPREREILKWTAAGKTYIEIGMILAIDDRTVKFHLGNAMRKMQATNKTGAAIKASLLGMLY</sequence>
<dbReference type="InterPro" id="IPR036693">
    <property type="entry name" value="TF_LuxR_autoind-bd_dom_sf"/>
</dbReference>
<dbReference type="InterPro" id="IPR016032">
    <property type="entry name" value="Sig_transdc_resp-reg_C-effctor"/>
</dbReference>
<evidence type="ECO:0000313" key="5">
    <source>
        <dbReference type="EMBL" id="QDQ25481.1"/>
    </source>
</evidence>
<evidence type="ECO:0000313" key="6">
    <source>
        <dbReference type="Proteomes" id="UP000317550"/>
    </source>
</evidence>
<dbReference type="GO" id="GO:0003677">
    <property type="term" value="F:DNA binding"/>
    <property type="evidence" value="ECO:0007669"/>
    <property type="project" value="UniProtKB-KW"/>
</dbReference>
<reference evidence="6" key="1">
    <citation type="submission" date="2019-07" db="EMBL/GenBank/DDBJ databases">
        <title>Chitinimonas sp. nov., isolated from Ny-Alesund, arctica soil.</title>
        <authorList>
            <person name="Xu Q."/>
            <person name="Peng F."/>
        </authorList>
    </citation>
    <scope>NUCLEOTIDE SEQUENCE [LARGE SCALE GENOMIC DNA]</scope>
    <source>
        <strain evidence="6">R3-44</strain>
    </source>
</reference>
<dbReference type="GO" id="GO:0006355">
    <property type="term" value="P:regulation of DNA-templated transcription"/>
    <property type="evidence" value="ECO:0007669"/>
    <property type="project" value="InterPro"/>
</dbReference>
<dbReference type="PANTHER" id="PTHR44688:SF16">
    <property type="entry name" value="DNA-BINDING TRANSCRIPTIONAL ACTIVATOR DEVR_DOSR"/>
    <property type="match status" value="1"/>
</dbReference>
<feature type="domain" description="HTH luxR-type" evidence="4">
    <location>
        <begin position="169"/>
        <end position="234"/>
    </location>
</feature>
<dbReference type="Proteomes" id="UP000317550">
    <property type="component" value="Chromosome"/>
</dbReference>
<gene>
    <name evidence="5" type="ORF">FNU76_03430</name>
</gene>
<dbReference type="PRINTS" id="PR00038">
    <property type="entry name" value="HTHLUXR"/>
</dbReference>
<dbReference type="CDD" id="cd06170">
    <property type="entry name" value="LuxR_C_like"/>
    <property type="match status" value="1"/>
</dbReference>
<dbReference type="Pfam" id="PF03472">
    <property type="entry name" value="Autoind_bind"/>
    <property type="match status" value="1"/>
</dbReference>
<dbReference type="PROSITE" id="PS00622">
    <property type="entry name" value="HTH_LUXR_1"/>
    <property type="match status" value="1"/>
</dbReference>
<dbReference type="SMART" id="SM00421">
    <property type="entry name" value="HTH_LUXR"/>
    <property type="match status" value="1"/>
</dbReference>
<dbReference type="AlphaFoldDB" id="A0A516SBF5"/>
<dbReference type="EMBL" id="CP041730">
    <property type="protein sequence ID" value="QDQ25481.1"/>
    <property type="molecule type" value="Genomic_DNA"/>
</dbReference>
<dbReference type="InterPro" id="IPR000792">
    <property type="entry name" value="Tscrpt_reg_LuxR_C"/>
</dbReference>
<keyword evidence="6" id="KW-1185">Reference proteome</keyword>
<dbReference type="SUPFAM" id="SSF75516">
    <property type="entry name" value="Pheromone-binding domain of LuxR-like quorum-sensing transcription factors"/>
    <property type="match status" value="1"/>
</dbReference>
<proteinExistence type="predicted"/>
<dbReference type="PROSITE" id="PS50043">
    <property type="entry name" value="HTH_LUXR_2"/>
    <property type="match status" value="1"/>
</dbReference>
<dbReference type="SUPFAM" id="SSF46894">
    <property type="entry name" value="C-terminal effector domain of the bipartite response regulators"/>
    <property type="match status" value="1"/>
</dbReference>
<dbReference type="Gene3D" id="1.10.10.10">
    <property type="entry name" value="Winged helix-like DNA-binding domain superfamily/Winged helix DNA-binding domain"/>
    <property type="match status" value="1"/>
</dbReference>
<keyword evidence="3" id="KW-0804">Transcription</keyword>
<evidence type="ECO:0000259" key="4">
    <source>
        <dbReference type="PROSITE" id="PS50043"/>
    </source>
</evidence>
<dbReference type="InterPro" id="IPR005143">
    <property type="entry name" value="TF_LuxR_autoind-bd_dom"/>
</dbReference>
<dbReference type="RefSeq" id="WP_143856406.1">
    <property type="nucleotide sequence ID" value="NZ_CP041730.1"/>
</dbReference>
<evidence type="ECO:0000256" key="1">
    <source>
        <dbReference type="ARBA" id="ARBA00023015"/>
    </source>
</evidence>
<dbReference type="Pfam" id="PF00196">
    <property type="entry name" value="GerE"/>
    <property type="match status" value="1"/>
</dbReference>
<dbReference type="KEGG" id="cari:FNU76_03430"/>
<dbReference type="InterPro" id="IPR036388">
    <property type="entry name" value="WH-like_DNA-bd_sf"/>
</dbReference>
<dbReference type="Gene3D" id="3.30.450.80">
    <property type="entry name" value="Transcription factor LuxR-like, autoinducer-binding domain"/>
    <property type="match status" value="1"/>
</dbReference>
<dbReference type="OrthoDB" id="3171430at2"/>
<dbReference type="PANTHER" id="PTHR44688">
    <property type="entry name" value="DNA-BINDING TRANSCRIPTIONAL ACTIVATOR DEVR_DOSR"/>
    <property type="match status" value="1"/>
</dbReference>